<protein>
    <submittedName>
        <fullName evidence="1">Uncharacterized protein</fullName>
    </submittedName>
</protein>
<evidence type="ECO:0000313" key="2">
    <source>
        <dbReference type="Proteomes" id="UP000243459"/>
    </source>
</evidence>
<accession>A0A5P1FDA9</accession>
<proteinExistence type="predicted"/>
<reference evidence="2" key="1">
    <citation type="journal article" date="2017" name="Nat. Commun.">
        <title>The asparagus genome sheds light on the origin and evolution of a young Y chromosome.</title>
        <authorList>
            <person name="Harkess A."/>
            <person name="Zhou J."/>
            <person name="Xu C."/>
            <person name="Bowers J.E."/>
            <person name="Van der Hulst R."/>
            <person name="Ayyampalayam S."/>
            <person name="Mercati F."/>
            <person name="Riccardi P."/>
            <person name="McKain M.R."/>
            <person name="Kakrana A."/>
            <person name="Tang H."/>
            <person name="Ray J."/>
            <person name="Groenendijk J."/>
            <person name="Arikit S."/>
            <person name="Mathioni S.M."/>
            <person name="Nakano M."/>
            <person name="Shan H."/>
            <person name="Telgmann-Rauber A."/>
            <person name="Kanno A."/>
            <person name="Yue Z."/>
            <person name="Chen H."/>
            <person name="Li W."/>
            <person name="Chen Y."/>
            <person name="Xu X."/>
            <person name="Zhang Y."/>
            <person name="Luo S."/>
            <person name="Chen H."/>
            <person name="Gao J."/>
            <person name="Mao Z."/>
            <person name="Pires J.C."/>
            <person name="Luo M."/>
            <person name="Kudrna D."/>
            <person name="Wing R.A."/>
            <person name="Meyers B.C."/>
            <person name="Yi K."/>
            <person name="Kong H."/>
            <person name="Lavrijsen P."/>
            <person name="Sunseri F."/>
            <person name="Falavigna A."/>
            <person name="Ye Y."/>
            <person name="Leebens-Mack J.H."/>
            <person name="Chen G."/>
        </authorList>
    </citation>
    <scope>NUCLEOTIDE SEQUENCE [LARGE SCALE GENOMIC DNA]</scope>
    <source>
        <strain evidence="2">cv. DH0086</strain>
    </source>
</reference>
<dbReference type="Gramene" id="ONK76092">
    <property type="protein sequence ID" value="ONK76092"/>
    <property type="gene ID" value="A4U43_C03F23790"/>
</dbReference>
<dbReference type="Proteomes" id="UP000243459">
    <property type="component" value="Chromosome 3"/>
</dbReference>
<evidence type="ECO:0000313" key="1">
    <source>
        <dbReference type="EMBL" id="ONK76092.1"/>
    </source>
</evidence>
<name>A0A5P1FDA9_ASPOF</name>
<dbReference type="EMBL" id="CM007383">
    <property type="protein sequence ID" value="ONK76092.1"/>
    <property type="molecule type" value="Genomic_DNA"/>
</dbReference>
<dbReference type="AlphaFoldDB" id="A0A5P1FDA9"/>
<keyword evidence="2" id="KW-1185">Reference proteome</keyword>
<sequence>MTLTTAAPNSTRLSPQTQLLKPMELDVRVVGGIESCFLYLPLSLIQTLDSTVGGPLHPVLAFDHRSPAACWHVAWAGSASGSSSIELLLLLQPSSSAFSPPPPSILSDSLGLQRLPLGPLDGFADEHVLGNEEGYTLHISNYLDFPRAYS</sequence>
<gene>
    <name evidence="1" type="ORF">A4U43_C03F23790</name>
</gene>
<organism evidence="1 2">
    <name type="scientific">Asparagus officinalis</name>
    <name type="common">Garden asparagus</name>
    <dbReference type="NCBI Taxonomy" id="4686"/>
    <lineage>
        <taxon>Eukaryota</taxon>
        <taxon>Viridiplantae</taxon>
        <taxon>Streptophyta</taxon>
        <taxon>Embryophyta</taxon>
        <taxon>Tracheophyta</taxon>
        <taxon>Spermatophyta</taxon>
        <taxon>Magnoliopsida</taxon>
        <taxon>Liliopsida</taxon>
        <taxon>Asparagales</taxon>
        <taxon>Asparagaceae</taxon>
        <taxon>Asparagoideae</taxon>
        <taxon>Asparagus</taxon>
    </lineage>
</organism>